<dbReference type="FunFam" id="2.30.42.10:FF:000087">
    <property type="entry name" value="Whirlin a"/>
    <property type="match status" value="1"/>
</dbReference>
<keyword evidence="7" id="KW-1185">Reference proteome</keyword>
<feature type="compositionally biased region" description="Polar residues" evidence="4">
    <location>
        <begin position="545"/>
        <end position="555"/>
    </location>
</feature>
<dbReference type="SUPFAM" id="SSF50156">
    <property type="entry name" value="PDZ domain-like"/>
    <property type="match status" value="3"/>
</dbReference>
<feature type="non-terminal residue" evidence="6">
    <location>
        <position position="1"/>
    </location>
</feature>
<feature type="region of interest" description="Disordered" evidence="4">
    <location>
        <begin position="194"/>
        <end position="231"/>
    </location>
</feature>
<evidence type="ECO:0000256" key="1">
    <source>
        <dbReference type="ARBA" id="ARBA00004316"/>
    </source>
</evidence>
<dbReference type="GO" id="GO:0005886">
    <property type="term" value="C:plasma membrane"/>
    <property type="evidence" value="ECO:0007669"/>
    <property type="project" value="TreeGrafter"/>
</dbReference>
<evidence type="ECO:0000259" key="5">
    <source>
        <dbReference type="PROSITE" id="PS50106"/>
    </source>
</evidence>
<evidence type="ECO:0000313" key="7">
    <source>
        <dbReference type="Proteomes" id="UP000762676"/>
    </source>
</evidence>
<dbReference type="Proteomes" id="UP000762676">
    <property type="component" value="Unassembled WGS sequence"/>
</dbReference>
<dbReference type="SMART" id="SM00228">
    <property type="entry name" value="PDZ"/>
    <property type="match status" value="2"/>
</dbReference>
<feature type="region of interest" description="Disordered" evidence="4">
    <location>
        <begin position="380"/>
        <end position="410"/>
    </location>
</feature>
<dbReference type="EMBL" id="BMAT01004693">
    <property type="protein sequence ID" value="GFR78296.1"/>
    <property type="molecule type" value="Genomic_DNA"/>
</dbReference>
<dbReference type="Pfam" id="PF00595">
    <property type="entry name" value="PDZ"/>
    <property type="match status" value="2"/>
</dbReference>
<evidence type="ECO:0000313" key="6">
    <source>
        <dbReference type="EMBL" id="GFR78296.1"/>
    </source>
</evidence>
<dbReference type="PROSITE" id="PS50106">
    <property type="entry name" value="PDZ"/>
    <property type="match status" value="3"/>
</dbReference>
<reference evidence="6 7" key="1">
    <citation type="journal article" date="2021" name="Elife">
        <title>Chloroplast acquisition without the gene transfer in kleptoplastic sea slugs, Plakobranchus ocellatus.</title>
        <authorList>
            <person name="Maeda T."/>
            <person name="Takahashi S."/>
            <person name="Yoshida T."/>
            <person name="Shimamura S."/>
            <person name="Takaki Y."/>
            <person name="Nagai Y."/>
            <person name="Toyoda A."/>
            <person name="Suzuki Y."/>
            <person name="Arimoto A."/>
            <person name="Ishii H."/>
            <person name="Satoh N."/>
            <person name="Nishiyama T."/>
            <person name="Hasebe M."/>
            <person name="Maruyama T."/>
            <person name="Minagawa J."/>
            <person name="Obokata J."/>
            <person name="Shigenobu S."/>
        </authorList>
    </citation>
    <scope>NUCLEOTIDE SEQUENCE [LARGE SCALE GENOMIC DNA]</scope>
</reference>
<name>A0AAV4FZD2_9GAST</name>
<proteinExistence type="predicted"/>
<keyword evidence="2" id="KW-0677">Repeat</keyword>
<dbReference type="Gene3D" id="1.20.1160.20">
    <property type="match status" value="1"/>
</dbReference>
<feature type="region of interest" description="Disordered" evidence="4">
    <location>
        <begin position="423"/>
        <end position="469"/>
    </location>
</feature>
<dbReference type="GO" id="GO:0042995">
    <property type="term" value="C:cell projection"/>
    <property type="evidence" value="ECO:0007669"/>
    <property type="project" value="UniProtKB-SubCell"/>
</dbReference>
<feature type="domain" description="PDZ" evidence="5">
    <location>
        <begin position="89"/>
        <end position="160"/>
    </location>
</feature>
<dbReference type="InterPro" id="IPR051844">
    <property type="entry name" value="USH2_Complex_Protein"/>
</dbReference>
<feature type="region of interest" description="Disordered" evidence="4">
    <location>
        <begin position="495"/>
        <end position="557"/>
    </location>
</feature>
<dbReference type="InterPro" id="IPR001478">
    <property type="entry name" value="PDZ"/>
</dbReference>
<evidence type="ECO:0000256" key="4">
    <source>
        <dbReference type="SAM" id="MobiDB-lite"/>
    </source>
</evidence>
<feature type="compositionally biased region" description="Basic residues" evidence="4">
    <location>
        <begin position="217"/>
        <end position="226"/>
    </location>
</feature>
<gene>
    <name evidence="6" type="ORF">ElyMa_002257600</name>
</gene>
<dbReference type="Gene3D" id="2.30.42.10">
    <property type="match status" value="3"/>
</dbReference>
<dbReference type="InterPro" id="IPR036034">
    <property type="entry name" value="PDZ_sf"/>
</dbReference>
<feature type="domain" description="PDZ" evidence="5">
    <location>
        <begin position="1"/>
        <end position="33"/>
    </location>
</feature>
<organism evidence="6 7">
    <name type="scientific">Elysia marginata</name>
    <dbReference type="NCBI Taxonomy" id="1093978"/>
    <lineage>
        <taxon>Eukaryota</taxon>
        <taxon>Metazoa</taxon>
        <taxon>Spiralia</taxon>
        <taxon>Lophotrochozoa</taxon>
        <taxon>Mollusca</taxon>
        <taxon>Gastropoda</taxon>
        <taxon>Heterobranchia</taxon>
        <taxon>Euthyneura</taxon>
        <taxon>Panpulmonata</taxon>
        <taxon>Sacoglossa</taxon>
        <taxon>Placobranchoidea</taxon>
        <taxon>Plakobranchidae</taxon>
        <taxon>Elysia</taxon>
    </lineage>
</organism>
<feature type="domain" description="PDZ" evidence="5">
    <location>
        <begin position="777"/>
        <end position="847"/>
    </location>
</feature>
<dbReference type="PANTHER" id="PTHR23116">
    <property type="entry name" value="PDZ DOMAIN CONTAINING WHIRLIN AND HARMONIN-RELATED"/>
    <property type="match status" value="1"/>
</dbReference>
<dbReference type="AlphaFoldDB" id="A0AAV4FZD2"/>
<sequence>EAGLQLGDQVISANGVDLQCVANSGAVKVLSSSALLNLVVKRLHKVPEWKVAKERVLWYDVSQRRVVSTAPVSEGYSIPAQPSVLVERRLVLSVSNDSDFIGLNIRGGKEYGIGIYISRVDPGGLASSNGLRPGDQIVRVNQEDFLSITHSDAVDALRSSTHLIITFRSVGKYPVFKELYAEYTWSDTVSEKRSASAAGSVRGDRSLTGKPTVSKKGGYKKHTQRTRARESSVDLVPFSAANISNLTNAKHDSLDNLDQLEELDDGLPVNGKAYRPNDKDIMFRRSYEESWRDIDAIHDNDTRTEANSWSVDNEDSLGHFEDEVDSDAPAVDYTTFLEQNALRNRQFSKKTKPAPLASVNVAAKDEPVIIETVIEESVTSFSATAPQGEPVAPEGSRREEQDNDIDGMYAKVSDVGWRRVDSNLMRTGSSSTTSSVSGSSINGRPPSLPPPLKLSNGNGHDIGKEESDEDEVHLIASQIQTLEARKSHLGSYEINRVATSPKSPLSPDSTEKSKMGTWSSLKKKLKGSLRIKGSSSKDRKRIPSNFETSSQSSPVGSIRQKGMFEKNFGSQLLNTPVVERHNYLSGLLEDHARSLLTEDECKAVMRHLQTYQESKLLDRLVVMLLEILDKPEKKLLLVDVSTLDRVRDAILREIPGLLRVGVVFQHVVLCFSTTVRPCIQHTLNNNGYSVTVGKLFLILPTVQTWHPMTSTFLLLKRHTKASSSPHSPINNGHHEAVEYTKEDFKDLPESLEVIIQEEVSQSSETQPPIDRRDGEEMVYISKHKNFLGLELMGGRDDPDDPAIRIKDVHEGGAASDDSRLQPGVEIAQVDGHSLAGMSRQEAESTLQIAFSVKSPINMGIRIRHSRL</sequence>
<protein>
    <submittedName>
        <fullName evidence="6">PDZ domain containing 7</fullName>
    </submittedName>
</protein>
<evidence type="ECO:0000256" key="3">
    <source>
        <dbReference type="ARBA" id="ARBA00023273"/>
    </source>
</evidence>
<keyword evidence="3" id="KW-0966">Cell projection</keyword>
<comment type="subcellular location">
    <subcellularLocation>
        <location evidence="1">Cell projection</location>
    </subcellularLocation>
</comment>
<accession>A0AAV4FZD2</accession>
<dbReference type="PANTHER" id="PTHR23116:SF29">
    <property type="entry name" value="PDZ DOMAIN-CONTAINING PROTEIN 7"/>
    <property type="match status" value="1"/>
</dbReference>
<feature type="compositionally biased region" description="Low complexity" evidence="4">
    <location>
        <begin position="427"/>
        <end position="445"/>
    </location>
</feature>
<comment type="caution">
    <text evidence="6">The sequence shown here is derived from an EMBL/GenBank/DDBJ whole genome shotgun (WGS) entry which is preliminary data.</text>
</comment>
<evidence type="ECO:0000256" key="2">
    <source>
        <dbReference type="ARBA" id="ARBA00022737"/>
    </source>
</evidence>
<feature type="compositionally biased region" description="Polar residues" evidence="4">
    <location>
        <begin position="497"/>
        <end position="508"/>
    </location>
</feature>